<evidence type="ECO:0000256" key="1">
    <source>
        <dbReference type="ARBA" id="ARBA00023043"/>
    </source>
</evidence>
<proteinExistence type="predicted"/>
<dbReference type="Gene3D" id="1.25.40.20">
    <property type="entry name" value="Ankyrin repeat-containing domain"/>
    <property type="match status" value="1"/>
</dbReference>
<feature type="compositionally biased region" description="Basic and acidic residues" evidence="3">
    <location>
        <begin position="413"/>
        <end position="429"/>
    </location>
</feature>
<reference evidence="6" key="1">
    <citation type="submission" date="2023-10" db="EMBL/GenBank/DDBJ databases">
        <authorList>
            <person name="Noh H."/>
        </authorList>
    </citation>
    <scope>NUCLEOTIDE SEQUENCE</scope>
    <source>
        <strain evidence="6">DUCC4014</strain>
    </source>
</reference>
<dbReference type="RefSeq" id="XP_062626708.1">
    <property type="nucleotide sequence ID" value="XM_062770724.1"/>
</dbReference>
<evidence type="ECO:0000259" key="5">
    <source>
        <dbReference type="SMART" id="SM00429"/>
    </source>
</evidence>
<evidence type="ECO:0000256" key="3">
    <source>
        <dbReference type="SAM" id="MobiDB-lite"/>
    </source>
</evidence>
<dbReference type="PROSITE" id="PS50088">
    <property type="entry name" value="ANK_REPEAT"/>
    <property type="match status" value="2"/>
</dbReference>
<feature type="region of interest" description="Disordered" evidence="3">
    <location>
        <begin position="413"/>
        <end position="503"/>
    </location>
</feature>
<dbReference type="EMBL" id="CP086716">
    <property type="protein sequence ID" value="WOO80676.1"/>
    <property type="molecule type" value="Genomic_DNA"/>
</dbReference>
<feature type="repeat" description="ANK" evidence="2">
    <location>
        <begin position="1038"/>
        <end position="1070"/>
    </location>
</feature>
<dbReference type="InterPro" id="IPR057962">
    <property type="entry name" value="SPT23_MGA2_DBD"/>
</dbReference>
<dbReference type="GO" id="GO:0005634">
    <property type="term" value="C:nucleus"/>
    <property type="evidence" value="ECO:0007669"/>
    <property type="project" value="TreeGrafter"/>
</dbReference>
<evidence type="ECO:0000313" key="6">
    <source>
        <dbReference type="EMBL" id="WOO80676.1"/>
    </source>
</evidence>
<dbReference type="PANTHER" id="PTHR23335">
    <property type="entry name" value="CALMODULIN-BINDING TRANSCRIPTION ACTIVATOR CAMTA"/>
    <property type="match status" value="1"/>
</dbReference>
<name>A0AAF0Y9V1_9TREE</name>
<dbReference type="SMART" id="SM00248">
    <property type="entry name" value="ANK"/>
    <property type="match status" value="2"/>
</dbReference>
<dbReference type="InterPro" id="IPR036770">
    <property type="entry name" value="Ankyrin_rpt-contain_sf"/>
</dbReference>
<dbReference type="Pfam" id="PF12796">
    <property type="entry name" value="Ank_2"/>
    <property type="match status" value="1"/>
</dbReference>
<feature type="region of interest" description="Disordered" evidence="3">
    <location>
        <begin position="102"/>
        <end position="133"/>
    </location>
</feature>
<dbReference type="GeneID" id="87807439"/>
<feature type="region of interest" description="Disordered" evidence="3">
    <location>
        <begin position="1"/>
        <end position="37"/>
    </location>
</feature>
<keyword evidence="7" id="KW-1185">Reference proteome</keyword>
<dbReference type="InterPro" id="IPR002909">
    <property type="entry name" value="IPT_dom"/>
</dbReference>
<sequence>MDSSSTSSPFSTRSTIPSSPENAGGDSTAPAKSSVPAAFPASSGHLMQGMQAILNNLTGAAPFSQLASSDFFSTTNNNNNNNNNNEAKPKIDVKQATSLFAQTQAQASARPSTSAAPSVTGSGQGGSRTEPPKRMYEVDGLALVSPPLEEIASAFPNSNNTLLLQGDPQHIHKQRVETAIRVIIDILRMVPRSPSQPPVPASIKPLLPQDATGNVLAVFERLATFRGLRLQAGTTTKTSSKKQLQAGQIPAHQVAYVETAVYTSTENPKRVYACKRCRNREERRRQNKDAARKKQVASDSDTSASPVPRPSLQPPSEDYITGENAHQYDPHRVSQVVEEPPWDPTVPDWRHEIVLFNSPPEVAVKEGSCFWLPFRVICYCKCHGEKNGFHIKFTLRTLEGNIIASAMTHPIKITDDHKTDAKSKPRGGVERMTSATPSVQAPPRVRKGRMSTASSQRQSPTPSESEMSVTSEVGAVVQKQTPQVRQGKPYERPPSQSPAVQPTSLPFDFLQEQNQRPRLSRQQSTSSYTSQADITNWTPDALAQTTVSPDALRRPNFASMAALANNGLGGSLSNQSSVAPSPAQQFGGLGQNGLGGSSLNGLNGGNQANGLQNGLVNGLHQNNLSGSFSSDMFTNGAMSLSPPGGLDLSTLNLFNNGNNVNRSASGNQNGSQDVDMTNDVASQLENMLFGTSTSSQAASVASSFRDDASQFSAFQAGSLFSDSGLPPDNTLDDMIDYSGGESNAAISPMQHLNLSPSVPMGGIDLGLNQSPFGQSNGLPQISPNADADAHTRALLALLAQHQTQPRPPPQPVPVVSHVIPGEGDMAGGAPIAIAGRLFTPETVIVFGGRPAVTAFVSDSFLQCTLPPAPSPGDVEVTVQGHMKDPTVPTMMFKYTGTDKEMMRLMLQVRQLHQNSDPAMRLVDHITRSQNNSDFSDRSSMSPAGIQSPFDADMRPGSNMLDVAPPAENVEEDDLQTTLIDVINSMDEDAPGSLRRSGAVNDVNKSQQTLLHLATVMGFHRLLRRLIAVGAHLNVQDVNGFTPLAHAALCSQTICARILLEAGASYDLPTVFGEMPLDLAKSDEHSEVEALLLSAVWSTKVDTANDAESSVSLETGSEIDDDNPSSDSDHDSVSKASRILRRRPSRRSRGKQRVSPPGHSQSTSPKRGRRASLVATPPLPGSLSPVPRDDPPPYAPPDSASWMSRTLSNISHPIQDTVWQSLPKGLPTLWSAGEKTSSGSHGWVAFPAPSWDTLQKMTSPEEVKLFTQAMAAAALNAVVQSGATAGPMDSSPRASSKRQARRRHSNAGSSPSSRSRELGQVTKPKQVKHDRMLYLFWLPVLLFVGFWLLVTAVPIATGFCLLYARQISRAIKQRL</sequence>
<keyword evidence="4" id="KW-1133">Transmembrane helix</keyword>
<feature type="compositionally biased region" description="Basic residues" evidence="3">
    <location>
        <begin position="1294"/>
        <end position="1304"/>
    </location>
</feature>
<evidence type="ECO:0000256" key="4">
    <source>
        <dbReference type="SAM" id="Phobius"/>
    </source>
</evidence>
<feature type="region of interest" description="Disordered" evidence="3">
    <location>
        <begin position="513"/>
        <end position="532"/>
    </location>
</feature>
<keyword evidence="4" id="KW-0812">Transmembrane</keyword>
<feature type="compositionally biased region" description="Low complexity" evidence="3">
    <location>
        <begin position="1"/>
        <end position="20"/>
    </location>
</feature>
<organism evidence="6 7">
    <name type="scientific">Vanrija pseudolonga</name>
    <dbReference type="NCBI Taxonomy" id="143232"/>
    <lineage>
        <taxon>Eukaryota</taxon>
        <taxon>Fungi</taxon>
        <taxon>Dikarya</taxon>
        <taxon>Basidiomycota</taxon>
        <taxon>Agaricomycotina</taxon>
        <taxon>Tremellomycetes</taxon>
        <taxon>Trichosporonales</taxon>
        <taxon>Trichosporonaceae</taxon>
        <taxon>Vanrija</taxon>
    </lineage>
</organism>
<accession>A0AAF0Y9V1</accession>
<feature type="transmembrane region" description="Helical" evidence="4">
    <location>
        <begin position="1333"/>
        <end position="1363"/>
    </location>
</feature>
<feature type="region of interest" description="Disordered" evidence="3">
    <location>
        <begin position="1282"/>
        <end position="1322"/>
    </location>
</feature>
<dbReference type="Pfam" id="PF01833">
    <property type="entry name" value="TIG"/>
    <property type="match status" value="1"/>
</dbReference>
<feature type="repeat" description="ANK" evidence="2">
    <location>
        <begin position="1005"/>
        <end position="1037"/>
    </location>
</feature>
<evidence type="ECO:0000256" key="2">
    <source>
        <dbReference type="PROSITE-ProRule" id="PRU00023"/>
    </source>
</evidence>
<feature type="region of interest" description="Disordered" evidence="3">
    <location>
        <begin position="277"/>
        <end position="323"/>
    </location>
</feature>
<dbReference type="SUPFAM" id="SSF81296">
    <property type="entry name" value="E set domains"/>
    <property type="match status" value="1"/>
</dbReference>
<gene>
    <name evidence="6" type="primary">SPAC26H5.05</name>
    <name evidence="6" type="ORF">LOC62_03G004200</name>
</gene>
<feature type="compositionally biased region" description="Polar residues" evidence="3">
    <location>
        <begin position="1103"/>
        <end position="1114"/>
    </location>
</feature>
<feature type="compositionally biased region" description="Basic residues" evidence="3">
    <location>
        <begin position="1137"/>
        <end position="1151"/>
    </location>
</feature>
<dbReference type="InterPro" id="IPR014756">
    <property type="entry name" value="Ig_E-set"/>
</dbReference>
<feature type="region of interest" description="Disordered" evidence="3">
    <location>
        <begin position="572"/>
        <end position="592"/>
    </location>
</feature>
<feature type="compositionally biased region" description="Basic and acidic residues" evidence="3">
    <location>
        <begin position="279"/>
        <end position="292"/>
    </location>
</feature>
<dbReference type="SUPFAM" id="SSF48403">
    <property type="entry name" value="Ankyrin repeat"/>
    <property type="match status" value="1"/>
</dbReference>
<dbReference type="GO" id="GO:0003712">
    <property type="term" value="F:transcription coregulator activity"/>
    <property type="evidence" value="ECO:0007669"/>
    <property type="project" value="TreeGrafter"/>
</dbReference>
<feature type="compositionally biased region" description="Low complexity" evidence="3">
    <location>
        <begin position="102"/>
        <end position="118"/>
    </location>
</feature>
<feature type="compositionally biased region" description="Low complexity" evidence="3">
    <location>
        <begin position="520"/>
        <end position="531"/>
    </location>
</feature>
<dbReference type="PROSITE" id="PS50297">
    <property type="entry name" value="ANK_REP_REGION"/>
    <property type="match status" value="1"/>
</dbReference>
<protein>
    <submittedName>
        <fullName evidence="6">Ankyrin and IPT/TIG repeat-containing protein</fullName>
    </submittedName>
</protein>
<dbReference type="InterPro" id="IPR013783">
    <property type="entry name" value="Ig-like_fold"/>
</dbReference>
<feature type="domain" description="IPT/TIG" evidence="5">
    <location>
        <begin position="812"/>
        <end position="895"/>
    </location>
</feature>
<feature type="region of interest" description="Disordered" evidence="3">
    <location>
        <begin position="1103"/>
        <end position="1200"/>
    </location>
</feature>
<dbReference type="Gene3D" id="2.60.40.10">
    <property type="entry name" value="Immunoglobulins"/>
    <property type="match status" value="1"/>
</dbReference>
<keyword evidence="1 2" id="KW-0040">ANK repeat</keyword>
<evidence type="ECO:0000313" key="7">
    <source>
        <dbReference type="Proteomes" id="UP000827549"/>
    </source>
</evidence>
<dbReference type="Pfam" id="PF25603">
    <property type="entry name" value="SPT23_MGA2_DBD"/>
    <property type="match status" value="1"/>
</dbReference>
<feature type="compositionally biased region" description="Polar residues" evidence="3">
    <location>
        <begin position="451"/>
        <end position="471"/>
    </location>
</feature>
<dbReference type="PANTHER" id="PTHR23335:SF1">
    <property type="entry name" value="CALMODULIN-BINDING TRANSCRIPTION ACTIVATOR, ISOFORM F"/>
    <property type="match status" value="1"/>
</dbReference>
<dbReference type="GO" id="GO:0006357">
    <property type="term" value="P:regulation of transcription by RNA polymerase II"/>
    <property type="evidence" value="ECO:0007669"/>
    <property type="project" value="TreeGrafter"/>
</dbReference>
<dbReference type="Proteomes" id="UP000827549">
    <property type="component" value="Chromosome 3"/>
</dbReference>
<keyword evidence="4" id="KW-0472">Membrane</keyword>
<dbReference type="InterPro" id="IPR002110">
    <property type="entry name" value="Ankyrin_rpt"/>
</dbReference>
<dbReference type="CDD" id="cd00102">
    <property type="entry name" value="IPT"/>
    <property type="match status" value="1"/>
</dbReference>
<dbReference type="GO" id="GO:0003690">
    <property type="term" value="F:double-stranded DNA binding"/>
    <property type="evidence" value="ECO:0007669"/>
    <property type="project" value="TreeGrafter"/>
</dbReference>
<dbReference type="SMART" id="SM00429">
    <property type="entry name" value="IPT"/>
    <property type="match status" value="1"/>
</dbReference>